<dbReference type="EMBL" id="GISG01089027">
    <property type="protein sequence ID" value="MBA4634029.1"/>
    <property type="molecule type" value="Transcribed_RNA"/>
</dbReference>
<accession>A0A7C9DCK9</accession>
<organism evidence="1">
    <name type="scientific">Opuntia streptacantha</name>
    <name type="common">Prickly pear cactus</name>
    <name type="synonym">Opuntia cardona</name>
    <dbReference type="NCBI Taxonomy" id="393608"/>
    <lineage>
        <taxon>Eukaryota</taxon>
        <taxon>Viridiplantae</taxon>
        <taxon>Streptophyta</taxon>
        <taxon>Embryophyta</taxon>
        <taxon>Tracheophyta</taxon>
        <taxon>Spermatophyta</taxon>
        <taxon>Magnoliopsida</taxon>
        <taxon>eudicotyledons</taxon>
        <taxon>Gunneridae</taxon>
        <taxon>Pentapetalae</taxon>
        <taxon>Caryophyllales</taxon>
        <taxon>Cactineae</taxon>
        <taxon>Cactaceae</taxon>
        <taxon>Opuntioideae</taxon>
        <taxon>Opuntia</taxon>
    </lineage>
</organism>
<protein>
    <submittedName>
        <fullName evidence="1">Uncharacterized protein</fullName>
    </submittedName>
</protein>
<reference evidence="1" key="1">
    <citation type="journal article" date="2013" name="J. Plant Res.">
        <title>Effect of fungi and light on seed germination of three Opuntia species from semiarid lands of central Mexico.</title>
        <authorList>
            <person name="Delgado-Sanchez P."/>
            <person name="Jimenez-Bremont J.F."/>
            <person name="Guerrero-Gonzalez Mde L."/>
            <person name="Flores J."/>
        </authorList>
    </citation>
    <scope>NUCLEOTIDE SEQUENCE</scope>
    <source>
        <tissue evidence="1">Cladode</tissue>
    </source>
</reference>
<proteinExistence type="predicted"/>
<sequence length="116" mass="13193">MSFEVFTILNIYTLHNGKLEMSVQLSRINFFLLFPSNSCVRVSSIVPALSGAMHELTLYVSPFLELCGGSQSPVFGLFPHQNWEILVFVQPQGCEFESPKGHWRVFLVVNFRAPRD</sequence>
<dbReference type="AlphaFoldDB" id="A0A7C9DCK9"/>
<evidence type="ECO:0000313" key="1">
    <source>
        <dbReference type="EMBL" id="MBA4634029.1"/>
    </source>
</evidence>
<reference evidence="1" key="2">
    <citation type="submission" date="2020-07" db="EMBL/GenBank/DDBJ databases">
        <authorList>
            <person name="Vera ALvarez R."/>
            <person name="Arias-Moreno D.M."/>
            <person name="Jimenez-Jacinto V."/>
            <person name="Jimenez-Bremont J.F."/>
            <person name="Swaminathan K."/>
            <person name="Moose S.P."/>
            <person name="Guerrero-Gonzalez M.L."/>
            <person name="Marino-Ramirez L."/>
            <person name="Landsman D."/>
            <person name="Rodriguez-Kessler M."/>
            <person name="Delgado-Sanchez P."/>
        </authorList>
    </citation>
    <scope>NUCLEOTIDE SEQUENCE</scope>
    <source>
        <tissue evidence="1">Cladode</tissue>
    </source>
</reference>
<name>A0A7C9DCK9_OPUST</name>